<keyword evidence="2" id="KW-1185">Reference proteome</keyword>
<sequence>WFGGCEHKTFHLYSEGTRRGCRLIIEHLTNDVCILLRGTLNGLSVENTFKRRPTYHVKAPPPKLTVTEEGDKLKLSWTAPDVGLKENSWSYSINYSKCGSLQVLDGYSLDVPYDKRCRYTFQIMGNIKRDYGKGESLISEAVTHEAYTGDFLISNNFLKQKPTTVVGIPQQKMSVSITCHVPLSINYSLTTTSHAVHKSTYCLLRHGIPLFLKGGPQDIEVLGYRAPASTRPLS</sequence>
<dbReference type="Ensembl" id="ENSMMDT00005030074.1">
    <property type="protein sequence ID" value="ENSMMDP00005029384.1"/>
    <property type="gene ID" value="ENSMMDG00005013979.1"/>
</dbReference>
<reference evidence="1" key="3">
    <citation type="submission" date="2025-09" db="UniProtKB">
        <authorList>
            <consortium name="Ensembl"/>
        </authorList>
    </citation>
    <scope>IDENTIFICATION</scope>
</reference>
<dbReference type="GeneTree" id="ENSGT00980000199875"/>
<protein>
    <submittedName>
        <fullName evidence="1">Uncharacterized protein</fullName>
    </submittedName>
</protein>
<reference evidence="1" key="1">
    <citation type="submission" date="2019-06" db="EMBL/GenBank/DDBJ databases">
        <authorList>
            <consortium name="Wellcome Sanger Institute Data Sharing"/>
        </authorList>
    </citation>
    <scope>NUCLEOTIDE SEQUENCE [LARGE SCALE GENOMIC DNA]</scope>
</reference>
<name>A0A667Z024_9TELE</name>
<dbReference type="AlphaFoldDB" id="A0A667Z024"/>
<dbReference type="Proteomes" id="UP000472263">
    <property type="component" value="Chromosome 18"/>
</dbReference>
<accession>A0A667Z024</accession>
<reference evidence="1" key="2">
    <citation type="submission" date="2025-08" db="UniProtKB">
        <authorList>
            <consortium name="Ensembl"/>
        </authorList>
    </citation>
    <scope>IDENTIFICATION</scope>
</reference>
<evidence type="ECO:0000313" key="2">
    <source>
        <dbReference type="Proteomes" id="UP000472263"/>
    </source>
</evidence>
<proteinExistence type="predicted"/>
<organism evidence="1 2">
    <name type="scientific">Myripristis murdjan</name>
    <name type="common">pinecone soldierfish</name>
    <dbReference type="NCBI Taxonomy" id="586833"/>
    <lineage>
        <taxon>Eukaryota</taxon>
        <taxon>Metazoa</taxon>
        <taxon>Chordata</taxon>
        <taxon>Craniata</taxon>
        <taxon>Vertebrata</taxon>
        <taxon>Euteleostomi</taxon>
        <taxon>Actinopterygii</taxon>
        <taxon>Neopterygii</taxon>
        <taxon>Teleostei</taxon>
        <taxon>Neoteleostei</taxon>
        <taxon>Acanthomorphata</taxon>
        <taxon>Holocentriformes</taxon>
        <taxon>Holocentridae</taxon>
        <taxon>Myripristis</taxon>
    </lineage>
</organism>
<evidence type="ECO:0000313" key="1">
    <source>
        <dbReference type="Ensembl" id="ENSMMDP00005029384.1"/>
    </source>
</evidence>